<reference evidence="2" key="1">
    <citation type="submission" date="2024-06" db="EMBL/GenBank/DDBJ databases">
        <authorList>
            <person name="Li S."/>
        </authorList>
    </citation>
    <scope>NUCLEOTIDE SEQUENCE</scope>
    <source>
        <strain evidence="2">SR10</strain>
    </source>
</reference>
<dbReference type="RefSeq" id="WP_363800005.1">
    <property type="nucleotide sequence ID" value="NZ_CP159925.1"/>
</dbReference>
<name>A0AAU8MZX4_9GAMM</name>
<evidence type="ECO:0000256" key="1">
    <source>
        <dbReference type="SAM" id="SignalP"/>
    </source>
</evidence>
<accession>A0AAU8MZX4</accession>
<protein>
    <submittedName>
        <fullName evidence="2">Uncharacterized protein</fullName>
    </submittedName>
</protein>
<proteinExistence type="predicted"/>
<sequence>MRSIAWTLLALTGAPLAHAGDGAEAALLAPASRTALWIGADHAQAGEYPFVQVLGDAGADPRAAPWLGREFRVYADGQAHGRVRPLRRIAVPDLGCSEPDRLAFAAGDAAPALGERGAWLADFDLNPERRLQRRPATAAEREELLAELVAMAMPGRGERPQRLREAVMRWRRDGEAAGARELWLIADARAPQRRWALLTLDAQFDADVGDERERIGVVALFAREAADRGWRRRAWISTASCADCDGMEPRHTVLNFADLDRDGAPDFLFEVQQYESWGYRLLRSGGEGGSWQALDGGGGC</sequence>
<dbReference type="AlphaFoldDB" id="A0AAU8MZX4"/>
<organism evidence="2">
    <name type="scientific">Lysobacter firmicutimachus</name>
    <dbReference type="NCBI Taxonomy" id="1792846"/>
    <lineage>
        <taxon>Bacteria</taxon>
        <taxon>Pseudomonadati</taxon>
        <taxon>Pseudomonadota</taxon>
        <taxon>Gammaproteobacteria</taxon>
        <taxon>Lysobacterales</taxon>
        <taxon>Lysobacteraceae</taxon>
        <taxon>Lysobacter</taxon>
    </lineage>
</organism>
<dbReference type="EMBL" id="CP159925">
    <property type="protein sequence ID" value="XCO76783.1"/>
    <property type="molecule type" value="Genomic_DNA"/>
</dbReference>
<feature type="signal peptide" evidence="1">
    <location>
        <begin position="1"/>
        <end position="19"/>
    </location>
</feature>
<keyword evidence="1" id="KW-0732">Signal</keyword>
<feature type="chain" id="PRO_5043863023" evidence="1">
    <location>
        <begin position="20"/>
        <end position="300"/>
    </location>
</feature>
<evidence type="ECO:0000313" key="2">
    <source>
        <dbReference type="EMBL" id="XCO76783.1"/>
    </source>
</evidence>
<gene>
    <name evidence="2" type="ORF">ABU614_08355</name>
</gene>